<evidence type="ECO:0000259" key="2">
    <source>
        <dbReference type="PROSITE" id="PS51192"/>
    </source>
</evidence>
<reference evidence="4 5" key="1">
    <citation type="journal article" date="2012" name="BMC Genomics">
        <title>Genome analysis of a simultaneously predatory and prey-independent, novel Bdellovibrio bacteriovorus from the River Tiber, supports in silico predictions of both ancient and recent lateral gene transfer from diverse bacteria.</title>
        <authorList>
            <person name="Hobley L."/>
            <person name="Lerner T.R."/>
            <person name="Williams L.E."/>
            <person name="Lambert C."/>
            <person name="Till R."/>
            <person name="Milner D.S."/>
            <person name="Basford S.M."/>
            <person name="Capeness M.J."/>
            <person name="Fenton A.K."/>
            <person name="Atterbury R.J."/>
            <person name="Harris M.A."/>
            <person name="Sockett R.E."/>
        </authorList>
    </citation>
    <scope>NUCLEOTIDE SEQUENCE [LARGE SCALE GENOMIC DNA]</scope>
    <source>
        <strain evidence="4 5">Tiberius</strain>
    </source>
</reference>
<dbReference type="PANTHER" id="PTHR45629:SF7">
    <property type="entry name" value="DNA EXCISION REPAIR PROTEIN ERCC-6-RELATED"/>
    <property type="match status" value="1"/>
</dbReference>
<keyword evidence="1" id="KW-0378">Hydrolase</keyword>
<organism evidence="4 5">
    <name type="scientific">Bdellovibrio bacteriovorus str. Tiberius</name>
    <dbReference type="NCBI Taxonomy" id="1069642"/>
    <lineage>
        <taxon>Bacteria</taxon>
        <taxon>Pseudomonadati</taxon>
        <taxon>Bdellovibrionota</taxon>
        <taxon>Bdellovibrionia</taxon>
        <taxon>Bdellovibrionales</taxon>
        <taxon>Pseudobdellovibrionaceae</taxon>
        <taxon>Bdellovibrio</taxon>
    </lineage>
</organism>
<dbReference type="Gene3D" id="3.40.50.10810">
    <property type="entry name" value="Tandem AAA-ATPase domain"/>
    <property type="match status" value="1"/>
</dbReference>
<dbReference type="PATRIC" id="fig|1069642.3.peg.1636"/>
<dbReference type="SUPFAM" id="SSF52540">
    <property type="entry name" value="P-loop containing nucleoside triphosphate hydrolases"/>
    <property type="match status" value="2"/>
</dbReference>
<dbReference type="PROSITE" id="PS51192">
    <property type="entry name" value="HELICASE_ATP_BIND_1"/>
    <property type="match status" value="1"/>
</dbReference>
<feature type="domain" description="Helicase C-terminal" evidence="3">
    <location>
        <begin position="1155"/>
        <end position="1309"/>
    </location>
</feature>
<evidence type="ECO:0000313" key="5">
    <source>
        <dbReference type="Proteomes" id="UP000010074"/>
    </source>
</evidence>
<dbReference type="InterPro" id="IPR014001">
    <property type="entry name" value="Helicase_ATP-bd"/>
</dbReference>
<keyword evidence="4" id="KW-0347">Helicase</keyword>
<dbReference type="RefSeq" id="WP_015090799.1">
    <property type="nucleotide sequence ID" value="NC_019567.1"/>
</dbReference>
<proteinExistence type="predicted"/>
<dbReference type="PANTHER" id="PTHR45629">
    <property type="entry name" value="SNF2/RAD54 FAMILY MEMBER"/>
    <property type="match status" value="1"/>
</dbReference>
<dbReference type="Pfam" id="PF00176">
    <property type="entry name" value="SNF2-rel_dom"/>
    <property type="match status" value="1"/>
</dbReference>
<keyword evidence="4" id="KW-0067">ATP-binding</keyword>
<protein>
    <submittedName>
        <fullName evidence="4">Helicase/SNF2 family protein</fullName>
    </submittedName>
</protein>
<dbReference type="InterPro" id="IPR027417">
    <property type="entry name" value="P-loop_NTPase"/>
</dbReference>
<accession>K7YX98</accession>
<dbReference type="Gene3D" id="3.40.50.300">
    <property type="entry name" value="P-loop containing nucleotide triphosphate hydrolases"/>
    <property type="match status" value="1"/>
</dbReference>
<dbReference type="STRING" id="1069642.Bdt_1655"/>
<keyword evidence="4" id="KW-0547">Nucleotide-binding</keyword>
<dbReference type="KEGG" id="bbat:Bdt_1655"/>
<dbReference type="PROSITE" id="PS51194">
    <property type="entry name" value="HELICASE_CTER"/>
    <property type="match status" value="1"/>
</dbReference>
<dbReference type="EMBL" id="CP002930">
    <property type="protein sequence ID" value="AFY01350.1"/>
    <property type="molecule type" value="Genomic_DNA"/>
</dbReference>
<dbReference type="GO" id="GO:0005524">
    <property type="term" value="F:ATP binding"/>
    <property type="evidence" value="ECO:0007669"/>
    <property type="project" value="InterPro"/>
</dbReference>
<evidence type="ECO:0000313" key="4">
    <source>
        <dbReference type="EMBL" id="AFY01350.1"/>
    </source>
</evidence>
<dbReference type="GO" id="GO:0004386">
    <property type="term" value="F:helicase activity"/>
    <property type="evidence" value="ECO:0007669"/>
    <property type="project" value="UniProtKB-KW"/>
</dbReference>
<evidence type="ECO:0000256" key="1">
    <source>
        <dbReference type="ARBA" id="ARBA00022801"/>
    </source>
</evidence>
<dbReference type="HOGENOM" id="CLU_259103_0_0_7"/>
<evidence type="ECO:0000259" key="3">
    <source>
        <dbReference type="PROSITE" id="PS51194"/>
    </source>
</evidence>
<dbReference type="GO" id="GO:0016787">
    <property type="term" value="F:hydrolase activity"/>
    <property type="evidence" value="ECO:0007669"/>
    <property type="project" value="UniProtKB-KW"/>
</dbReference>
<dbReference type="InterPro" id="IPR049730">
    <property type="entry name" value="SNF2/RAD54-like_C"/>
</dbReference>
<dbReference type="SMART" id="SM00487">
    <property type="entry name" value="DEXDc"/>
    <property type="match status" value="1"/>
</dbReference>
<dbReference type="InterPro" id="IPR000330">
    <property type="entry name" value="SNF2_N"/>
</dbReference>
<dbReference type="Pfam" id="PF00271">
    <property type="entry name" value="Helicase_C"/>
    <property type="match status" value="1"/>
</dbReference>
<sequence>MAFSGLSLQKISQLVSPKDLATLEQMPVAENAFRILKKLSLDSHNIQKKEDGGLDIQFVYAEESTLRKSYVQVEEDADGGDLTFHCAQCAESRKDKEDICVHEWASLILIWWALSVDRGFLRNHSFQVSNFCEDFWDLTETKKARRGEGDGKGLPENLKLESISLVSETLSLDDDRALEEYLPEWNKVYELGRVAEGDESGTGAVWGLPQAFRGSLQKETVYWADVRHQDQLAGLLRYNFNDGVQISSRDILRHAYRSVVPRDLLPGPARKETFEVLWPLLPSDPHRFFSRDLLDIEAVMQELLSRITRRVNKGDLKFYLQDQKDLGKAFQVGNISVEAEDAFEWKVEFSGSEEVKTSALLSAQKDQQKYIFFDNFAVDFTTGAVVAFAWKKESEALDQFYSRQLKADRPRAFSHLHVEGKGETAAFMKFLRGRSLPVRVQGGSHDMGAIASVLNLHHQDDAGFVPEKVFTLNEKETVSKKGFSTPVVLIMRTLQEGLGFLLQTEVKSLASSSFKKREWDLKILKHLGVLQYLTLEALTYHFEGQLTDGTTCDPANIFPVLHNRVHSLLVTGDGTSLTKTQPLDELCSKGVLGIFSDYVAKVLKSVGEREAIYSSKGEYLFSGSVEREFRVLYEILKYMALSTQGSAFKRARTGFLTKAWDGKIEEDPMLEQGHFFMPSWGKEDVTPTQSLGLLQPLVDHGIRLYVRGQLLQELGQNEFVVDFQIVSKLDEGMLNWFELNPRFFLQGKEIDATQLKSMGSGGVVEYDGKFFLVPRKEIPSLRRLEGFWQKLQAGKKDSSKKAWTDKYYQLPKHQALELLALRASGYAFRGDDEWKRICAFYDGLGSRTDLVKLPGSVKAELKTYQHEGVQWLLDLFTLRMGALLADDMGLGKTLQALSFLDLLRTREQLGQVLVVVPSSLVYNWESEVAKFTPELPFEIFTSKDHDRLGKRLEAKEPLVVVTTYGLLMENDEFLSQYNWNVLIFDEAQNLKNITAKRTSSARMLNARFKMCLTGTPMENHFGEFYSLLDLVVPGCLGKYDDFRRHFVNTEVVLLEDVEDLKLKTKPLIMRRTKKEILDQLPEKQETKVSIAFEDKQKQIYRDIAIAYNQRIQDTIREAGESQSQLQMLTALLRLRQACSDPGALPEVKYEKTPPKLEALMDSLQEIIESGESALVFTQFLQTLERTEKLLKAVGIPVFVLHGAIPTKQRQKILKDFNETNGGAVLVMTLKTGGVGLNLTKASYVFHLEPWWNPSVENQATDRAHRLGQRKAVQVFRYIMHESLEEKMELLKERKNRKFQSLFSEAEASTDLTGAGGALTKEDFDFLLGLKS</sequence>
<dbReference type="InterPro" id="IPR050496">
    <property type="entry name" value="SNF2_RAD54_helicase_repair"/>
</dbReference>
<dbReference type="SMART" id="SM00490">
    <property type="entry name" value="HELICc"/>
    <property type="match status" value="1"/>
</dbReference>
<dbReference type="CDD" id="cd18793">
    <property type="entry name" value="SF2_C_SNF"/>
    <property type="match status" value="1"/>
</dbReference>
<dbReference type="OrthoDB" id="5287023at2"/>
<feature type="domain" description="Helicase ATP-binding" evidence="2">
    <location>
        <begin position="873"/>
        <end position="1034"/>
    </location>
</feature>
<dbReference type="InterPro" id="IPR038718">
    <property type="entry name" value="SNF2-like_sf"/>
</dbReference>
<name>K7YX98_BDEBC</name>
<dbReference type="Proteomes" id="UP000010074">
    <property type="component" value="Chromosome"/>
</dbReference>
<dbReference type="InterPro" id="IPR001650">
    <property type="entry name" value="Helicase_C-like"/>
</dbReference>
<gene>
    <name evidence="4" type="ORF">Bdt_1655</name>
</gene>